<gene>
    <name evidence="3" type="ORF">B4U79_09172</name>
</gene>
<dbReference type="AlphaFoldDB" id="A0A3S3PU55"/>
<dbReference type="Gene3D" id="1.10.150.50">
    <property type="entry name" value="Transcription Factor, Ets-1"/>
    <property type="match status" value="1"/>
</dbReference>
<dbReference type="InterPro" id="IPR013761">
    <property type="entry name" value="SAM/pointed_sf"/>
</dbReference>
<comment type="caution">
    <text evidence="3">The sequence shown here is derived from an EMBL/GenBank/DDBJ whole genome shotgun (WGS) entry which is preliminary data.</text>
</comment>
<sequence length="242" mass="27501">MFNSSWFCENCTISDNDDRPSDDETIEENTEDADGACEVDLKSCNPLEETKYAENVQKDEQTSHSNGPREAEDSKDIKEAAKSEMFDVEIKTKLKEINDSKANENKKDNEQINDAIDTPKKKNGETFFVSKKDRAPLKDPSEWTVDEVEEFIREIGFPEQAHLFKEQEIDGRSLLLLKRVDVLTGLPMKLGPALKIYAHIFRLQGTKMEFVSPFDDSLMIDKKKSSEAISITLNSQSLISHT</sequence>
<dbReference type="PROSITE" id="PS50105">
    <property type="entry name" value="SAM_DOMAIN"/>
    <property type="match status" value="1"/>
</dbReference>
<organism evidence="3 4">
    <name type="scientific">Dinothrombium tinctorium</name>
    <dbReference type="NCBI Taxonomy" id="1965070"/>
    <lineage>
        <taxon>Eukaryota</taxon>
        <taxon>Metazoa</taxon>
        <taxon>Ecdysozoa</taxon>
        <taxon>Arthropoda</taxon>
        <taxon>Chelicerata</taxon>
        <taxon>Arachnida</taxon>
        <taxon>Acari</taxon>
        <taxon>Acariformes</taxon>
        <taxon>Trombidiformes</taxon>
        <taxon>Prostigmata</taxon>
        <taxon>Anystina</taxon>
        <taxon>Parasitengona</taxon>
        <taxon>Trombidioidea</taxon>
        <taxon>Trombidiidae</taxon>
        <taxon>Dinothrombium</taxon>
    </lineage>
</organism>
<dbReference type="CDD" id="cd09583">
    <property type="entry name" value="SAM_Atherin-like"/>
    <property type="match status" value="1"/>
</dbReference>
<dbReference type="Proteomes" id="UP000285301">
    <property type="component" value="Unassembled WGS sequence"/>
</dbReference>
<protein>
    <submittedName>
        <fullName evidence="3">Sterile alpha motif domain-containing protein 13-like protein</fullName>
    </submittedName>
</protein>
<dbReference type="OrthoDB" id="10004495at2759"/>
<feature type="domain" description="SAM" evidence="2">
    <location>
        <begin position="143"/>
        <end position="191"/>
    </location>
</feature>
<dbReference type="InterPro" id="IPR001660">
    <property type="entry name" value="SAM"/>
</dbReference>
<dbReference type="GO" id="GO:0042393">
    <property type="term" value="F:histone binding"/>
    <property type="evidence" value="ECO:0007669"/>
    <property type="project" value="TreeGrafter"/>
</dbReference>
<dbReference type="SUPFAM" id="SSF47769">
    <property type="entry name" value="SAM/Pointed domain"/>
    <property type="match status" value="1"/>
</dbReference>
<keyword evidence="4" id="KW-1185">Reference proteome</keyword>
<dbReference type="GO" id="GO:0005634">
    <property type="term" value="C:nucleus"/>
    <property type="evidence" value="ECO:0007669"/>
    <property type="project" value="TreeGrafter"/>
</dbReference>
<dbReference type="GO" id="GO:0045892">
    <property type="term" value="P:negative regulation of DNA-templated transcription"/>
    <property type="evidence" value="ECO:0007669"/>
    <property type="project" value="TreeGrafter"/>
</dbReference>
<dbReference type="SMART" id="SM00454">
    <property type="entry name" value="SAM"/>
    <property type="match status" value="1"/>
</dbReference>
<reference evidence="3 4" key="1">
    <citation type="journal article" date="2018" name="Gigascience">
        <title>Genomes of trombidid mites reveal novel predicted allergens and laterally-transferred genes associated with secondary metabolism.</title>
        <authorList>
            <person name="Dong X."/>
            <person name="Chaisiri K."/>
            <person name="Xia D."/>
            <person name="Armstrong S.D."/>
            <person name="Fang Y."/>
            <person name="Donnelly M.J."/>
            <person name="Kadowaki T."/>
            <person name="McGarry J.W."/>
            <person name="Darby A.C."/>
            <person name="Makepeace B.L."/>
        </authorList>
    </citation>
    <scope>NUCLEOTIDE SEQUENCE [LARGE SCALE GENOMIC DNA]</scope>
    <source>
        <strain evidence="3">UoL-WK</strain>
    </source>
</reference>
<feature type="compositionally biased region" description="Acidic residues" evidence="1">
    <location>
        <begin position="20"/>
        <end position="37"/>
    </location>
</feature>
<dbReference type="PANTHER" id="PTHR12247:SF139">
    <property type="entry name" value="ATHERIN-RELATED"/>
    <property type="match status" value="1"/>
</dbReference>
<dbReference type="EMBL" id="NCKU01000232">
    <property type="protein sequence ID" value="RWS16424.1"/>
    <property type="molecule type" value="Genomic_DNA"/>
</dbReference>
<dbReference type="InterPro" id="IPR050548">
    <property type="entry name" value="PcG_chromatin_remod_factors"/>
</dbReference>
<dbReference type="GO" id="GO:0003682">
    <property type="term" value="F:chromatin binding"/>
    <property type="evidence" value="ECO:0007669"/>
    <property type="project" value="TreeGrafter"/>
</dbReference>
<dbReference type="STRING" id="1965070.A0A3S3PU55"/>
<evidence type="ECO:0000313" key="4">
    <source>
        <dbReference type="Proteomes" id="UP000285301"/>
    </source>
</evidence>
<accession>A0A3S3PU55</accession>
<name>A0A3S3PU55_9ACAR</name>
<feature type="region of interest" description="Disordered" evidence="1">
    <location>
        <begin position="101"/>
        <end position="120"/>
    </location>
</feature>
<evidence type="ECO:0000259" key="2">
    <source>
        <dbReference type="PROSITE" id="PS50105"/>
    </source>
</evidence>
<feature type="region of interest" description="Disordered" evidence="1">
    <location>
        <begin position="51"/>
        <end position="80"/>
    </location>
</feature>
<feature type="compositionally biased region" description="Basic and acidic residues" evidence="1">
    <location>
        <begin position="101"/>
        <end position="110"/>
    </location>
</feature>
<feature type="region of interest" description="Disordered" evidence="1">
    <location>
        <begin position="13"/>
        <end position="38"/>
    </location>
</feature>
<proteinExistence type="predicted"/>
<dbReference type="PANTHER" id="PTHR12247">
    <property type="entry name" value="POLYCOMB GROUP PROTEIN"/>
    <property type="match status" value="1"/>
</dbReference>
<dbReference type="Pfam" id="PF00536">
    <property type="entry name" value="SAM_1"/>
    <property type="match status" value="1"/>
</dbReference>
<evidence type="ECO:0000256" key="1">
    <source>
        <dbReference type="SAM" id="MobiDB-lite"/>
    </source>
</evidence>
<evidence type="ECO:0000313" key="3">
    <source>
        <dbReference type="EMBL" id="RWS16424.1"/>
    </source>
</evidence>